<keyword evidence="7" id="KW-1003">Cell membrane</keyword>
<name>A0ABS6Y9E1_9BACT</name>
<evidence type="ECO:0000313" key="9">
    <source>
        <dbReference type="Proteomes" id="UP000788426"/>
    </source>
</evidence>
<dbReference type="InterPro" id="IPR000711">
    <property type="entry name" value="ATPase_OSCP/dsu"/>
</dbReference>
<evidence type="ECO:0000256" key="6">
    <source>
        <dbReference type="ARBA" id="ARBA00023310"/>
    </source>
</evidence>
<dbReference type="RefSeq" id="WP_219478812.1">
    <property type="nucleotide sequence ID" value="NZ_JAHXCT010000001.1"/>
</dbReference>
<keyword evidence="6 7" id="KW-0066">ATP synthesis</keyword>
<keyword evidence="9" id="KW-1185">Reference proteome</keyword>
<keyword evidence="4 7" id="KW-0406">Ion transport</keyword>
<dbReference type="PANTHER" id="PTHR11910">
    <property type="entry name" value="ATP SYNTHASE DELTA CHAIN"/>
    <property type="match status" value="1"/>
</dbReference>
<evidence type="ECO:0000256" key="4">
    <source>
        <dbReference type="ARBA" id="ARBA00023065"/>
    </source>
</evidence>
<protein>
    <recommendedName>
        <fullName evidence="7">ATP synthase subunit delta</fullName>
    </recommendedName>
    <alternativeName>
        <fullName evidence="7">ATP synthase F(1) sector subunit delta</fullName>
    </alternativeName>
    <alternativeName>
        <fullName evidence="7">F-type ATPase subunit delta</fullName>
        <shortName evidence="7">F-ATPase subunit delta</shortName>
    </alternativeName>
</protein>
<comment type="similarity">
    <text evidence="7">Belongs to the ATPase delta chain family.</text>
</comment>
<comment type="subcellular location">
    <subcellularLocation>
        <location evidence="7">Cell membrane</location>
        <topology evidence="7">Peripheral membrane protein</topology>
    </subcellularLocation>
    <subcellularLocation>
        <location evidence="1">Membrane</location>
    </subcellularLocation>
</comment>
<comment type="function">
    <text evidence="7">This protein is part of the stalk that links CF(0) to CF(1). It either transmits conformational changes from CF(0) to CF(1) or is implicated in proton conduction.</text>
</comment>
<organism evidence="8 9">
    <name type="scientific">Hoylesella nanceiensis</name>
    <dbReference type="NCBI Taxonomy" id="425941"/>
    <lineage>
        <taxon>Bacteria</taxon>
        <taxon>Pseudomonadati</taxon>
        <taxon>Bacteroidota</taxon>
        <taxon>Bacteroidia</taxon>
        <taxon>Bacteroidales</taxon>
        <taxon>Prevotellaceae</taxon>
        <taxon>Hoylesella</taxon>
    </lineage>
</organism>
<dbReference type="Pfam" id="PF00213">
    <property type="entry name" value="OSCP"/>
    <property type="match status" value="1"/>
</dbReference>
<evidence type="ECO:0000256" key="3">
    <source>
        <dbReference type="ARBA" id="ARBA00022781"/>
    </source>
</evidence>
<evidence type="ECO:0000256" key="1">
    <source>
        <dbReference type="ARBA" id="ARBA00004370"/>
    </source>
</evidence>
<evidence type="ECO:0000256" key="7">
    <source>
        <dbReference type="HAMAP-Rule" id="MF_01416"/>
    </source>
</evidence>
<dbReference type="NCBIfam" id="TIGR01145">
    <property type="entry name" value="ATP_synt_delta"/>
    <property type="match status" value="1"/>
</dbReference>
<gene>
    <name evidence="7" type="primary">atpH</name>
    <name evidence="8" type="ORF">KZO38_00180</name>
</gene>
<dbReference type="Proteomes" id="UP000788426">
    <property type="component" value="Unassembled WGS sequence"/>
</dbReference>
<keyword evidence="7" id="KW-0139">CF(1)</keyword>
<keyword evidence="2 7" id="KW-0813">Transport</keyword>
<evidence type="ECO:0000256" key="2">
    <source>
        <dbReference type="ARBA" id="ARBA00022448"/>
    </source>
</evidence>
<keyword evidence="3 7" id="KW-0375">Hydrogen ion transport</keyword>
<dbReference type="NCBIfam" id="NF009964">
    <property type="entry name" value="PRK13429.1-3"/>
    <property type="match status" value="1"/>
</dbReference>
<sequence>MDIGLISVRYALALLKGAQEANNETEVYNCMQSLFNAFLEVKPLREAMNNPTLSKGQKNQLLLTVFQNEVPTILKRFITLVLNESREELLQFMAASYITLYRKDKNIISGKLITATEVTPEMEQKMADMIKKKTNGTVEFQTKVDPEIIGGFILEYDTYRMDASVKSELNKLLVSLKG</sequence>
<comment type="function">
    <text evidence="7">F(1)F(0) ATP synthase produces ATP from ADP in the presence of a proton or sodium gradient. F-type ATPases consist of two structural domains, F(1) containing the extramembraneous catalytic core and F(0) containing the membrane proton channel, linked together by a central stalk and a peripheral stalk. During catalysis, ATP synthesis in the catalytic domain of F(1) is coupled via a rotary mechanism of the central stalk subunits to proton translocation.</text>
</comment>
<dbReference type="HAMAP" id="MF_01416">
    <property type="entry name" value="ATP_synth_delta_bact"/>
    <property type="match status" value="1"/>
</dbReference>
<proteinExistence type="inferred from homology"/>
<keyword evidence="5 7" id="KW-0472">Membrane</keyword>
<dbReference type="EMBL" id="JAHXCT010000001">
    <property type="protein sequence ID" value="MBW4768188.1"/>
    <property type="molecule type" value="Genomic_DNA"/>
</dbReference>
<evidence type="ECO:0000313" key="8">
    <source>
        <dbReference type="EMBL" id="MBW4768188.1"/>
    </source>
</evidence>
<comment type="caution">
    <text evidence="8">The sequence shown here is derived from an EMBL/GenBank/DDBJ whole genome shotgun (WGS) entry which is preliminary data.</text>
</comment>
<evidence type="ECO:0000256" key="5">
    <source>
        <dbReference type="ARBA" id="ARBA00023136"/>
    </source>
</evidence>
<accession>A0ABS6Y9E1</accession>
<reference evidence="8 9" key="1">
    <citation type="submission" date="2021-07" db="EMBL/GenBank/DDBJ databases">
        <title>Genomic diversity and antimicrobial resistance of Prevotella spp. isolated from chronic lung disease airways.</title>
        <authorList>
            <person name="Webb K.A."/>
            <person name="Olagoke O.S."/>
            <person name="Baird T."/>
            <person name="Neill J."/>
            <person name="Pham A."/>
            <person name="Wells T.J."/>
            <person name="Ramsay K.A."/>
            <person name="Bell S.C."/>
            <person name="Sarovich D.S."/>
            <person name="Price E.P."/>
        </authorList>
    </citation>
    <scope>NUCLEOTIDE SEQUENCE [LARGE SCALE GENOMIC DNA]</scope>
    <source>
        <strain evidence="8 9">SCHI0011.S.12</strain>
    </source>
</reference>